<gene>
    <name evidence="1" type="ORF">OMM_14794</name>
</gene>
<organism evidence="1 2">
    <name type="scientific">Candidatus Magnetoglobus multicellularis str. Araruama</name>
    <dbReference type="NCBI Taxonomy" id="890399"/>
    <lineage>
        <taxon>Bacteria</taxon>
        <taxon>Pseudomonadati</taxon>
        <taxon>Thermodesulfobacteriota</taxon>
        <taxon>Desulfobacteria</taxon>
        <taxon>Desulfobacterales</taxon>
        <taxon>Desulfobacteraceae</taxon>
        <taxon>Candidatus Magnetoglobus</taxon>
    </lineage>
</organism>
<sequence>ALSDWMQITNTAPMFTEISPQSLVIDEDTIGSIQLNATDADNDNIVWTLQSQPQSGAATIINGLVQYAPKANYNGTDALNIQISDNLGGHASLTITVSIQPVNDPPLISSYAHEGNENIVHWFTASDFFTHFTDIDDDSLHQIKITHLPDQGTIRLNETPIEAHTDISISDIADLNYLPALDWGGTTAYTWLAFDGTDWSVLPARVEMIIEPDPVDIGTITKTGMEDQYLEFDESDLRNFTLNTTSSIKAVSLPPHGSM</sequence>
<feature type="non-terminal residue" evidence="1">
    <location>
        <position position="1"/>
    </location>
</feature>
<dbReference type="EMBL" id="ATBP01003194">
    <property type="protein sequence ID" value="ETR65118.1"/>
    <property type="molecule type" value="Genomic_DNA"/>
</dbReference>
<evidence type="ECO:0000313" key="2">
    <source>
        <dbReference type="Proteomes" id="UP000189670"/>
    </source>
</evidence>
<evidence type="ECO:0000313" key="1">
    <source>
        <dbReference type="EMBL" id="ETR65118.1"/>
    </source>
</evidence>
<dbReference type="Gene3D" id="2.60.40.3440">
    <property type="match status" value="1"/>
</dbReference>
<name>A0A1V1NRC4_9BACT</name>
<accession>A0A1V1NRC4</accession>
<comment type="caution">
    <text evidence="1">The sequence shown here is derived from an EMBL/GenBank/DDBJ whole genome shotgun (WGS) entry which is preliminary data.</text>
</comment>
<protein>
    <submittedName>
        <fullName evidence="1">Uncharacterized protein</fullName>
    </submittedName>
</protein>
<reference evidence="2" key="1">
    <citation type="submission" date="2012-11" db="EMBL/GenBank/DDBJ databases">
        <authorList>
            <person name="Lucero-Rivera Y.E."/>
            <person name="Tovar-Ramirez D."/>
        </authorList>
    </citation>
    <scope>NUCLEOTIDE SEQUENCE [LARGE SCALE GENOMIC DNA]</scope>
    <source>
        <strain evidence="2">Araruama</strain>
    </source>
</reference>
<dbReference type="AlphaFoldDB" id="A0A1V1NRC4"/>
<dbReference type="Pfam" id="PF17963">
    <property type="entry name" value="Big_9"/>
    <property type="match status" value="1"/>
</dbReference>
<feature type="non-terminal residue" evidence="1">
    <location>
        <position position="259"/>
    </location>
</feature>
<proteinExistence type="predicted"/>
<dbReference type="Proteomes" id="UP000189670">
    <property type="component" value="Unassembled WGS sequence"/>
</dbReference>